<evidence type="ECO:0000313" key="2">
    <source>
        <dbReference type="EMBL" id="AKT42794.1"/>
    </source>
</evidence>
<organism evidence="2 3">
    <name type="scientific">Chondromyces crocatus</name>
    <dbReference type="NCBI Taxonomy" id="52"/>
    <lineage>
        <taxon>Bacteria</taxon>
        <taxon>Pseudomonadati</taxon>
        <taxon>Myxococcota</taxon>
        <taxon>Polyangia</taxon>
        <taxon>Polyangiales</taxon>
        <taxon>Polyangiaceae</taxon>
        <taxon>Chondromyces</taxon>
    </lineage>
</organism>
<accession>A0A0K1EPP6</accession>
<dbReference type="Proteomes" id="UP000067626">
    <property type="component" value="Chromosome"/>
</dbReference>
<gene>
    <name evidence="2" type="ORF">CMC5_070210</name>
</gene>
<feature type="region of interest" description="Disordered" evidence="1">
    <location>
        <begin position="28"/>
        <end position="47"/>
    </location>
</feature>
<sequence>MVAIAGIAGCDEELVPVVPPGGGAGAGGSVVMDGGTGDAAPGEDAAFSDAGDAGIAPVVIGITPTPRAEGDGVPSQAASFDAELTTLAVGVRGVVVRRTLREVISGGAAPLAFLAERHTANGTQVLFNLALVDHAADGRPAELSQLAWNAPDMTSSLQSAVDLVIGAFGESLAYLTFGNSVDVYLSHNPTQLASFEAMAASVSTYASEHPEAPLALRTGIGFSASGASAADPSHGNLRGVGQVAIFSYLPGLSAGQAAPTGDIASALDQMVSLAAGRQVVVQETGYPSAALVGGSPDKQRLFFSTLGEALAPRRASFPFVNVLELHDPSPAACDLRAAAQGEPSGGNFAAFACSLGLFDLAGSEKPAWGEVAAIAATFASP</sequence>
<dbReference type="KEGG" id="ccro:CMC5_070210"/>
<dbReference type="AlphaFoldDB" id="A0A0K1EPP6"/>
<evidence type="ECO:0000313" key="3">
    <source>
        <dbReference type="Proteomes" id="UP000067626"/>
    </source>
</evidence>
<evidence type="ECO:0000256" key="1">
    <source>
        <dbReference type="SAM" id="MobiDB-lite"/>
    </source>
</evidence>
<proteinExistence type="predicted"/>
<name>A0A0K1EPP6_CHOCO</name>
<keyword evidence="3" id="KW-1185">Reference proteome</keyword>
<dbReference type="STRING" id="52.CMC5_070210"/>
<protein>
    <submittedName>
        <fullName evidence="2">Uncharacterized protein</fullName>
    </submittedName>
</protein>
<reference evidence="2 3" key="1">
    <citation type="submission" date="2015-07" db="EMBL/GenBank/DDBJ databases">
        <title>Genome analysis of myxobacterium Chondromyces crocatus Cm c5 reveals a high potential for natural compound synthesis and the genetic basis for the loss of fruiting body formation.</title>
        <authorList>
            <person name="Zaburannyi N."/>
            <person name="Bunk B."/>
            <person name="Maier J."/>
            <person name="Overmann J."/>
            <person name="Mueller R."/>
        </authorList>
    </citation>
    <scope>NUCLEOTIDE SEQUENCE [LARGE SCALE GENOMIC DNA]</scope>
    <source>
        <strain evidence="2 3">Cm c5</strain>
    </source>
</reference>
<dbReference type="EMBL" id="CP012159">
    <property type="protein sequence ID" value="AKT42794.1"/>
    <property type="molecule type" value="Genomic_DNA"/>
</dbReference>